<evidence type="ECO:0000256" key="2">
    <source>
        <dbReference type="SAM" id="SignalP"/>
    </source>
</evidence>
<gene>
    <name evidence="3" type="ORF">L915_07498</name>
</gene>
<feature type="compositionally biased region" description="Low complexity" evidence="1">
    <location>
        <begin position="183"/>
        <end position="210"/>
    </location>
</feature>
<feature type="chain" id="PRO_5004816649" evidence="2">
    <location>
        <begin position="20"/>
        <end position="316"/>
    </location>
</feature>
<feature type="signal peptide" evidence="2">
    <location>
        <begin position="1"/>
        <end position="19"/>
    </location>
</feature>
<sequence>MKPLLVLSVLLIGGHHVDAVGVSLCADATYDLPSSRGAVCSGSGDAPAGTACPLKGDAAVADCRAYLPSYVAGEGCVAPEDAECRIVIGSTWGCVLPSIGCTDPPTEPGCPTWSVTGTDEAVDIDNSYLFDGNEDYDASWFVQTSAVRELYDCGERPTAAPTEAATVAPTPAPEPSTAPPTATPTTQAPVPETTAPITPEPTTEAPVPETTAPPIPQPTTSAPTTPEPTTPCPTTPEPTTPTTPEPTTPAPTTPGPTTPCPTTPEPTTPEPTTPCPTTTEPDTPEPTPPLPTTPCPSTTEPATPCPSTTEPATPCP</sequence>
<dbReference type="Proteomes" id="UP000053236">
    <property type="component" value="Unassembled WGS sequence"/>
</dbReference>
<feature type="non-terminal residue" evidence="3">
    <location>
        <position position="316"/>
    </location>
</feature>
<name>W2GYX1_PHYNI</name>
<keyword evidence="2" id="KW-0732">Signal</keyword>
<evidence type="ECO:0000256" key="1">
    <source>
        <dbReference type="SAM" id="MobiDB-lite"/>
    </source>
</evidence>
<organism evidence="3">
    <name type="scientific">Phytophthora nicotianae</name>
    <name type="common">Potato buckeye rot agent</name>
    <name type="synonym">Phytophthora parasitica</name>
    <dbReference type="NCBI Taxonomy" id="4792"/>
    <lineage>
        <taxon>Eukaryota</taxon>
        <taxon>Sar</taxon>
        <taxon>Stramenopiles</taxon>
        <taxon>Oomycota</taxon>
        <taxon>Peronosporomycetes</taxon>
        <taxon>Peronosporales</taxon>
        <taxon>Peronosporaceae</taxon>
        <taxon>Phytophthora</taxon>
    </lineage>
</organism>
<dbReference type="AlphaFoldDB" id="W2GYX1"/>
<feature type="compositionally biased region" description="Pro residues" evidence="1">
    <location>
        <begin position="170"/>
        <end position="182"/>
    </location>
</feature>
<reference evidence="3" key="1">
    <citation type="submission" date="2013-11" db="EMBL/GenBank/DDBJ databases">
        <title>The Genome Sequence of Phytophthora parasitica CJ02B3.</title>
        <authorList>
            <consortium name="The Broad Institute Genomics Platform"/>
            <person name="Russ C."/>
            <person name="Tyler B."/>
            <person name="Panabieres F."/>
            <person name="Shan W."/>
            <person name="Tripathy S."/>
            <person name="Grunwald N."/>
            <person name="Machado M."/>
            <person name="Johnson C.S."/>
            <person name="Arredondo F."/>
            <person name="Hong C."/>
            <person name="Coffey M."/>
            <person name="Young S.K."/>
            <person name="Zeng Q."/>
            <person name="Gargeya S."/>
            <person name="Fitzgerald M."/>
            <person name="Abouelleil A."/>
            <person name="Alvarado L."/>
            <person name="Chapman S.B."/>
            <person name="Gainer-Dewar J."/>
            <person name="Goldberg J."/>
            <person name="Griggs A."/>
            <person name="Gujja S."/>
            <person name="Hansen M."/>
            <person name="Howarth C."/>
            <person name="Imamovic A."/>
            <person name="Ireland A."/>
            <person name="Larimer J."/>
            <person name="McCowan C."/>
            <person name="Murphy C."/>
            <person name="Pearson M."/>
            <person name="Poon T.W."/>
            <person name="Priest M."/>
            <person name="Roberts A."/>
            <person name="Saif S."/>
            <person name="Shea T."/>
            <person name="Sykes S."/>
            <person name="Wortman J."/>
            <person name="Nusbaum C."/>
            <person name="Birren B."/>
        </authorList>
    </citation>
    <scope>NUCLEOTIDE SEQUENCE [LARGE SCALE GENOMIC DNA]</scope>
    <source>
        <strain evidence="3">CJ02B3</strain>
    </source>
</reference>
<feature type="compositionally biased region" description="Low complexity" evidence="1">
    <location>
        <begin position="295"/>
        <end position="316"/>
    </location>
</feature>
<protein>
    <submittedName>
        <fullName evidence="3">Uncharacterized protein</fullName>
    </submittedName>
</protein>
<feature type="region of interest" description="Disordered" evidence="1">
    <location>
        <begin position="162"/>
        <end position="316"/>
    </location>
</feature>
<dbReference type="VEuPathDB" id="FungiDB:PPTG_19446"/>
<proteinExistence type="predicted"/>
<dbReference type="EMBL" id="KI685986">
    <property type="protein sequence ID" value="ETK88218.1"/>
    <property type="molecule type" value="Genomic_DNA"/>
</dbReference>
<feature type="compositionally biased region" description="Pro residues" evidence="1">
    <location>
        <begin position="225"/>
        <end position="274"/>
    </location>
</feature>
<evidence type="ECO:0000313" key="3">
    <source>
        <dbReference type="EMBL" id="ETK88218.1"/>
    </source>
</evidence>
<accession>W2GYX1</accession>
<feature type="compositionally biased region" description="Pro residues" evidence="1">
    <location>
        <begin position="284"/>
        <end position="294"/>
    </location>
</feature>